<proteinExistence type="predicted"/>
<sequence>MFTGFLKYFTFTFLIWTYHTYKDVGKFPKSLENEFRHDKRLNLIFKRLLAKHDLHRELQHRDLKDKLSGDRMNNKGKNILDDISTYSEVKRKERNKLDDYMKEYKRRYAKKKGLFKLDCYCEKKVFDKFLYIKKLSGNVHNDKKRFKKILLKKYGIGLIFFTLIPALGFIYYILYGAGNWGDGVFEICRESGQAGKRKWI</sequence>
<dbReference type="VEuPathDB" id="PlasmoDB:PVPAM_110065600"/>
<dbReference type="Pfam" id="PF12420">
    <property type="entry name" value="DUF3671"/>
    <property type="match status" value="1"/>
</dbReference>
<keyword evidence="1" id="KW-0472">Membrane</keyword>
<feature type="transmembrane region" description="Helical" evidence="1">
    <location>
        <begin position="154"/>
        <end position="174"/>
    </location>
</feature>
<dbReference type="VEuPathDB" id="PlasmoDB:PVW1_000026000"/>
<evidence type="ECO:0000313" key="3">
    <source>
        <dbReference type="Proteomes" id="UP000220605"/>
    </source>
</evidence>
<protein>
    <recommendedName>
        <fullName evidence="4">Variable surface protein Vir35</fullName>
    </recommendedName>
</protein>
<dbReference type="VEuPathDB" id="PlasmoDB:PVP01_0220500"/>
<dbReference type="AlphaFoldDB" id="A0A564ZQC7"/>
<keyword evidence="1" id="KW-0812">Transmembrane</keyword>
<gene>
    <name evidence="2" type="ORF">PVP01_0220500</name>
</gene>
<name>A0A564ZQC7_PLAVI</name>
<dbReference type="InterPro" id="IPR022139">
    <property type="entry name" value="Fam-L/Fam-M-like_plasmodium"/>
</dbReference>
<accession>A0A564ZQC7</accession>
<reference evidence="3" key="1">
    <citation type="submission" date="2016-07" db="EMBL/GenBank/DDBJ databases">
        <authorList>
            <consortium name="Pathogen Informatics"/>
        </authorList>
    </citation>
    <scope>NUCLEOTIDE SEQUENCE [LARGE SCALE GENOMIC DNA]</scope>
</reference>
<evidence type="ECO:0000256" key="1">
    <source>
        <dbReference type="SAM" id="Phobius"/>
    </source>
</evidence>
<evidence type="ECO:0000313" key="2">
    <source>
        <dbReference type="EMBL" id="VUZ93435.1"/>
    </source>
</evidence>
<dbReference type="Proteomes" id="UP000220605">
    <property type="component" value="Chromosome 2"/>
</dbReference>
<keyword evidence="1" id="KW-1133">Transmembrane helix</keyword>
<organism evidence="2 3">
    <name type="scientific">Plasmodium vivax</name>
    <name type="common">malaria parasite P. vivax</name>
    <dbReference type="NCBI Taxonomy" id="5855"/>
    <lineage>
        <taxon>Eukaryota</taxon>
        <taxon>Sar</taxon>
        <taxon>Alveolata</taxon>
        <taxon>Apicomplexa</taxon>
        <taxon>Aconoidasida</taxon>
        <taxon>Haemosporida</taxon>
        <taxon>Plasmodiidae</taxon>
        <taxon>Plasmodium</taxon>
        <taxon>Plasmodium (Plasmodium)</taxon>
    </lineage>
</organism>
<dbReference type="EMBL" id="LT635613">
    <property type="protein sequence ID" value="VUZ93435.1"/>
    <property type="molecule type" value="Genomic_DNA"/>
</dbReference>
<evidence type="ECO:0008006" key="4">
    <source>
        <dbReference type="Google" id="ProtNLM"/>
    </source>
</evidence>